<protein>
    <submittedName>
        <fullName evidence="1">Tyrosine-protein kinase receptor</fullName>
    </submittedName>
</protein>
<dbReference type="Gene3D" id="3.60.10.10">
    <property type="entry name" value="Endonuclease/exonuclease/phosphatase"/>
    <property type="match status" value="1"/>
</dbReference>
<gene>
    <name evidence="1" type="ORF">PoB_000898700</name>
</gene>
<keyword evidence="1" id="KW-0418">Kinase</keyword>
<evidence type="ECO:0000313" key="2">
    <source>
        <dbReference type="Proteomes" id="UP000735302"/>
    </source>
</evidence>
<reference evidence="1 2" key="1">
    <citation type="journal article" date="2021" name="Elife">
        <title>Chloroplast acquisition without the gene transfer in kleptoplastic sea slugs, Plakobranchus ocellatus.</title>
        <authorList>
            <person name="Maeda T."/>
            <person name="Takahashi S."/>
            <person name="Yoshida T."/>
            <person name="Shimamura S."/>
            <person name="Takaki Y."/>
            <person name="Nagai Y."/>
            <person name="Toyoda A."/>
            <person name="Suzuki Y."/>
            <person name="Arimoto A."/>
            <person name="Ishii H."/>
            <person name="Satoh N."/>
            <person name="Nishiyama T."/>
            <person name="Hasebe M."/>
            <person name="Maruyama T."/>
            <person name="Minagawa J."/>
            <person name="Obokata J."/>
            <person name="Shigenobu S."/>
        </authorList>
    </citation>
    <scope>NUCLEOTIDE SEQUENCE [LARGE SCALE GENOMIC DNA]</scope>
</reference>
<dbReference type="EMBL" id="BLXT01000981">
    <property type="protein sequence ID" value="GFN82481.1"/>
    <property type="molecule type" value="Genomic_DNA"/>
</dbReference>
<comment type="caution">
    <text evidence="1">The sequence shown here is derived from an EMBL/GenBank/DDBJ whole genome shotgun (WGS) entry which is preliminary data.</text>
</comment>
<accession>A0AAV3YJC5</accession>
<name>A0AAV3YJC5_9GAST</name>
<keyword evidence="1" id="KW-0675">Receptor</keyword>
<dbReference type="SUPFAM" id="SSF56219">
    <property type="entry name" value="DNase I-like"/>
    <property type="match status" value="1"/>
</dbReference>
<organism evidence="1 2">
    <name type="scientific">Plakobranchus ocellatus</name>
    <dbReference type="NCBI Taxonomy" id="259542"/>
    <lineage>
        <taxon>Eukaryota</taxon>
        <taxon>Metazoa</taxon>
        <taxon>Spiralia</taxon>
        <taxon>Lophotrochozoa</taxon>
        <taxon>Mollusca</taxon>
        <taxon>Gastropoda</taxon>
        <taxon>Heterobranchia</taxon>
        <taxon>Euthyneura</taxon>
        <taxon>Panpulmonata</taxon>
        <taxon>Sacoglossa</taxon>
        <taxon>Placobranchoidea</taxon>
        <taxon>Plakobranchidae</taxon>
        <taxon>Plakobranchus</taxon>
    </lineage>
</organism>
<dbReference type="Proteomes" id="UP000735302">
    <property type="component" value="Unassembled WGS sequence"/>
</dbReference>
<sequence>MKLVSKTLIYTGGHTHERGVGILFDATTARKKGRRGRCPISDRVVAAKLVDKPLNIRIIQVYASTSDGEDVEVEKFYEDIEKAKGYLKSQDIIMLMGDFNANVGDEKVEDVVRPSGIGTVNERGSRLIESAKSMILPSQIPGIKTTLDESRLGRAPEIEVEIK</sequence>
<keyword evidence="1" id="KW-0808">Transferase</keyword>
<dbReference type="InterPro" id="IPR036691">
    <property type="entry name" value="Endo/exonu/phosph_ase_sf"/>
</dbReference>
<dbReference type="AlphaFoldDB" id="A0AAV3YJC5"/>
<dbReference type="GO" id="GO:0016301">
    <property type="term" value="F:kinase activity"/>
    <property type="evidence" value="ECO:0007669"/>
    <property type="project" value="UniProtKB-KW"/>
</dbReference>
<keyword evidence="2" id="KW-1185">Reference proteome</keyword>
<evidence type="ECO:0000313" key="1">
    <source>
        <dbReference type="EMBL" id="GFN82481.1"/>
    </source>
</evidence>
<proteinExistence type="predicted"/>